<dbReference type="GO" id="GO:0005634">
    <property type="term" value="C:nucleus"/>
    <property type="evidence" value="ECO:0007669"/>
    <property type="project" value="TreeGrafter"/>
</dbReference>
<dbReference type="EMBL" id="WVUK01000062">
    <property type="protein sequence ID" value="KAF7490225.1"/>
    <property type="molecule type" value="Genomic_DNA"/>
</dbReference>
<name>A0A834R4H1_SARSC</name>
<protein>
    <submittedName>
        <fullName evidence="2">AT-rich interactive domain-containing protein 5B</fullName>
    </submittedName>
</protein>
<dbReference type="PANTHER" id="PTHR13964">
    <property type="entry name" value="RBP-RELATED"/>
    <property type="match status" value="1"/>
</dbReference>
<dbReference type="EnsemblMetazoa" id="SSS_2738s_mrna">
    <property type="protein sequence ID" value="KAF7490225.1"/>
    <property type="gene ID" value="SSS_2738"/>
</dbReference>
<dbReference type="InterPro" id="IPR051232">
    <property type="entry name" value="ARID/SWI1_ChromRemod"/>
</dbReference>
<evidence type="ECO:0000313" key="2">
    <source>
        <dbReference type="EMBL" id="KAF7490225.1"/>
    </source>
</evidence>
<dbReference type="AlphaFoldDB" id="A0A834R4H1"/>
<evidence type="ECO:0000313" key="4">
    <source>
        <dbReference type="Proteomes" id="UP000070412"/>
    </source>
</evidence>
<organism evidence="2">
    <name type="scientific">Sarcoptes scabiei</name>
    <name type="common">Itch mite</name>
    <name type="synonym">Acarus scabiei</name>
    <dbReference type="NCBI Taxonomy" id="52283"/>
    <lineage>
        <taxon>Eukaryota</taxon>
        <taxon>Metazoa</taxon>
        <taxon>Ecdysozoa</taxon>
        <taxon>Arthropoda</taxon>
        <taxon>Chelicerata</taxon>
        <taxon>Arachnida</taxon>
        <taxon>Acari</taxon>
        <taxon>Acariformes</taxon>
        <taxon>Sarcoptiformes</taxon>
        <taxon>Astigmata</taxon>
        <taxon>Psoroptidia</taxon>
        <taxon>Sarcoptoidea</taxon>
        <taxon>Sarcoptidae</taxon>
        <taxon>Sarcoptinae</taxon>
        <taxon>Sarcoptes</taxon>
    </lineage>
</organism>
<dbReference type="Proteomes" id="UP000070412">
    <property type="component" value="Unassembled WGS sequence"/>
</dbReference>
<dbReference type="OrthoDB" id="1938591at2759"/>
<reference evidence="3" key="3">
    <citation type="submission" date="2022-06" db="UniProtKB">
        <authorList>
            <consortium name="EnsemblMetazoa"/>
        </authorList>
    </citation>
    <scope>IDENTIFICATION</scope>
</reference>
<feature type="region of interest" description="Disordered" evidence="1">
    <location>
        <begin position="61"/>
        <end position="82"/>
    </location>
</feature>
<evidence type="ECO:0000313" key="3">
    <source>
        <dbReference type="EnsemblMetazoa" id="KAF7490225.1"/>
    </source>
</evidence>
<dbReference type="PANTHER" id="PTHR13964:SF44">
    <property type="entry name" value="ARID DOMAIN-CONTAINING PROTEIN"/>
    <property type="match status" value="1"/>
</dbReference>
<dbReference type="GO" id="GO:0006357">
    <property type="term" value="P:regulation of transcription by RNA polymerase II"/>
    <property type="evidence" value="ECO:0007669"/>
    <property type="project" value="TreeGrafter"/>
</dbReference>
<feature type="compositionally biased region" description="Basic and acidic residues" evidence="1">
    <location>
        <begin position="104"/>
        <end position="121"/>
    </location>
</feature>
<evidence type="ECO:0000256" key="1">
    <source>
        <dbReference type="SAM" id="MobiDB-lite"/>
    </source>
</evidence>
<proteinExistence type="predicted"/>
<gene>
    <name evidence="2" type="ORF">SSS_2738</name>
</gene>
<keyword evidence="4" id="KW-1185">Reference proteome</keyword>
<accession>A0A834R4H1</accession>
<dbReference type="GO" id="GO:0000976">
    <property type="term" value="F:transcription cis-regulatory region binding"/>
    <property type="evidence" value="ECO:0007669"/>
    <property type="project" value="TreeGrafter"/>
</dbReference>
<feature type="region of interest" description="Disordered" evidence="1">
    <location>
        <begin position="104"/>
        <end position="135"/>
    </location>
</feature>
<feature type="compositionally biased region" description="Polar residues" evidence="1">
    <location>
        <begin position="72"/>
        <end position="82"/>
    </location>
</feature>
<reference evidence="4" key="1">
    <citation type="journal article" date="2020" name="PLoS Negl. Trop. Dis.">
        <title>High-quality nuclear genome for Sarcoptes scabiei-A critical resource for a neglected parasite.</title>
        <authorList>
            <person name="Korhonen P.K."/>
            <person name="Gasser R.B."/>
            <person name="Ma G."/>
            <person name="Wang T."/>
            <person name="Stroehlein A.J."/>
            <person name="Young N.D."/>
            <person name="Ang C.S."/>
            <person name="Fernando D.D."/>
            <person name="Lu H.C."/>
            <person name="Taylor S."/>
            <person name="Reynolds S.L."/>
            <person name="Mofiz E."/>
            <person name="Najaraj S.H."/>
            <person name="Gowda H."/>
            <person name="Madugundu A."/>
            <person name="Renuse S."/>
            <person name="Holt D."/>
            <person name="Pandey A."/>
            <person name="Papenfuss A.T."/>
            <person name="Fischer K."/>
        </authorList>
    </citation>
    <scope>NUCLEOTIDE SEQUENCE [LARGE SCALE GENOMIC DNA]</scope>
</reference>
<reference evidence="2" key="2">
    <citation type="submission" date="2020-01" db="EMBL/GenBank/DDBJ databases">
        <authorList>
            <person name="Korhonen P.K.K."/>
            <person name="Guangxu M.G."/>
            <person name="Wang T.W."/>
            <person name="Stroehlein A.J.S."/>
            <person name="Young N.D."/>
            <person name="Ang C.-S.A."/>
            <person name="Fernando D.W.F."/>
            <person name="Lu H.L."/>
            <person name="Taylor S.T."/>
            <person name="Ehtesham M.E.M."/>
            <person name="Najaraj S.H.N."/>
            <person name="Harsha G.H.G."/>
            <person name="Madugundu A.M."/>
            <person name="Renuse S.R."/>
            <person name="Holt D.H."/>
            <person name="Pandey A.P."/>
            <person name="Papenfuss A.P."/>
            <person name="Gasser R.B.G."/>
            <person name="Fischer K.F."/>
        </authorList>
    </citation>
    <scope>NUCLEOTIDE SEQUENCE</scope>
    <source>
        <strain evidence="2">SSS_KF_BRIS2020</strain>
    </source>
</reference>
<sequence>MTQFNEKLSPPPSLPSSSLLSSANLVSIVNDNNEGNDNEDDDDGLVVDRTQNLYTSIDNSIANMDGYDENSDSNQNAHQTSAPTTKMLAEPLLASVAGNDDDAVHQTDLKKQSESEARDFESLSNSHHKLSQSVLGSNKPSVRLIGQPCGHHGSYTFYKAFSYRQNNGDDPNLERVLMLGEFFFARISSDEDPCIGELQLIWENHQRNELLSSTRLYFLPEQTPDGRLPHHGQHEVIAAQDKVILKLTDLVTWITHKVDWIAGMPYKWQQPTMKPSSFPSPSPPLPSLLPASTTTRSSMIHHRKHHCLLHHCYYLSIINNLFI</sequence>